<gene>
    <name evidence="2" type="ORF">PNEG_00180</name>
</gene>
<dbReference type="GeneID" id="19893878"/>
<sequence>MEKENKVNRLISALSVVYSINTDKAVRNETQKYLDNIKEDPESWKYGIELASFKNVKMDVLRYFGLNLIDQGICCNWEIYTNEDKVYLRNSMINMCYNGVRDGTSEDQNEVHYIKQKISKILFEIIKKDWIFILQDMDMAFKNMFLTSPTARYISLNTLLNLIENAFQSMNDKDMSKMSVFSVGMISILCSSDILKAIYPNGLPYSLKISENNSGWLDIFEKSIKSYFGIINTCFPKINEIEITLILNCLKGCLFWIPAKSILESGILNQLCFILLQGNIEIKMISSDCLHALFIRPLLPDDELLEIVYTFFEPDNLNHLRIITEEIFSQVQYNDYNDFDEKKYSFLKKIVETIVALGTFHILNHRKSNTLLYLNIYLDLVLFTARHPSLIVSSISQSFWIALLKSPLNKENAVISILPRLLDLISNRLIRYENAQIILKDSIEIKFLNHDIETTSEIHIFCENYRRHMVDLVQIIFSMPTKNCLLYAQQHIEKFLKKCPDFMTDQIVFHKKKTLDYHFYDSNYTFIKAVLNGYKILNEKDQHLDNDLKENFLSLLIYWFEKIIHIDIKAPLILSRQIQILVTFLYSLGKKEFLIPVLEKTISALVYRYHDNISDDAIQTIHDLRVKCSHELLKLAMELSDSLWNIYPQLEKIVYEIINEKSCENENIVFITFLLIISQKPNNTQNEKTYYFQLITTKLIDTWNKTKSLFNLSTFNGFFDLLGLQKIMQYIQSKNIYSIQDLNTTYLDLEGKQLINELKEIRKLIWPIQGFRKFVDYHLKIMLLKDNSYDFISELWKPIIEFILPDIFSIIKHIHALCNPDNWNSFVPELQFIISQSISERFWFHGINLTSKDEFYEEISKFKDKVIELIYNLSHFLRKNREHCYMNIGLFSNFGDCFYKIPNLSQNIIESFFTNTKGLSLYVWSSILDFSISPIVTRCPPQYQDCFLKILLPYLFIEIDKKLVFEWSQISEKEFISDNNLNMPSCRDEDLSNEMIKESLLRNLSFVVVKMLTDLLVPSSDKSQFTKNISNLKTSNMLYILKNEDILKSLFPLLLHLIMFHDTRTCNNTIRIFQNIIPILMDDSNIHVCAFITNDLFKACIIAINDTYLASVHSEIIQILTQIYTLAHEKGFQQSKEVLLSISTLNLEKVNELETKLFNVKNSKSKRAIMMDFLSTFGIKPEIDEGKSLKKTTNDINTYKIIKHFKSDMKSSNEDILQQENIGISNLFE</sequence>
<dbReference type="RefSeq" id="XP_007872041.1">
    <property type="nucleotide sequence ID" value="XM_007873850.1"/>
</dbReference>
<dbReference type="SUPFAM" id="SSF48371">
    <property type="entry name" value="ARM repeat"/>
    <property type="match status" value="1"/>
</dbReference>
<proteinExistence type="predicted"/>
<organism evidence="2 3">
    <name type="scientific">Pneumocystis murina (strain B123)</name>
    <name type="common">Mouse pneumocystis pneumonia agent</name>
    <name type="synonym">Pneumocystis carinii f. sp. muris</name>
    <dbReference type="NCBI Taxonomy" id="1069680"/>
    <lineage>
        <taxon>Eukaryota</taxon>
        <taxon>Fungi</taxon>
        <taxon>Dikarya</taxon>
        <taxon>Ascomycota</taxon>
        <taxon>Taphrinomycotina</taxon>
        <taxon>Pneumocystomycetes</taxon>
        <taxon>Pneumocystaceae</taxon>
        <taxon>Pneumocystis</taxon>
    </lineage>
</organism>
<dbReference type="AlphaFoldDB" id="M7NX60"/>
<dbReference type="Proteomes" id="UP000011958">
    <property type="component" value="Unassembled WGS sequence"/>
</dbReference>
<accession>M7NX60</accession>
<dbReference type="InterPro" id="IPR016024">
    <property type="entry name" value="ARM-type_fold"/>
</dbReference>
<keyword evidence="3" id="KW-1185">Reference proteome</keyword>
<dbReference type="InterPro" id="IPR011989">
    <property type="entry name" value="ARM-like"/>
</dbReference>
<dbReference type="VEuPathDB" id="FungiDB:PNEG_00180"/>
<feature type="domain" description="Exportin-5 C-terminal" evidence="1">
    <location>
        <begin position="341"/>
        <end position="1176"/>
    </location>
</feature>
<reference evidence="3" key="1">
    <citation type="journal article" date="2016" name="Nat. Commun.">
        <title>Genome analysis of three Pneumocystis species reveals adaptation mechanisms to life exclusively in mammalian hosts.</title>
        <authorList>
            <person name="Ma L."/>
            <person name="Chen Z."/>
            <person name="Huang D.W."/>
            <person name="Kutty G."/>
            <person name="Ishihara M."/>
            <person name="Wang H."/>
            <person name="Abouelleil A."/>
            <person name="Bishop L."/>
            <person name="Davey E."/>
            <person name="Deng R."/>
            <person name="Deng X."/>
            <person name="Fan L."/>
            <person name="Fantoni G."/>
            <person name="Fitzgerald M."/>
            <person name="Gogineni E."/>
            <person name="Goldberg J.M."/>
            <person name="Handley G."/>
            <person name="Hu X."/>
            <person name="Huber C."/>
            <person name="Jiao X."/>
            <person name="Jones K."/>
            <person name="Levin J.Z."/>
            <person name="Liu Y."/>
            <person name="Macdonald P."/>
            <person name="Melnikov A."/>
            <person name="Raley C."/>
            <person name="Sassi M."/>
            <person name="Sherman B.T."/>
            <person name="Song X."/>
            <person name="Sykes S."/>
            <person name="Tran B."/>
            <person name="Walsh L."/>
            <person name="Xia Y."/>
            <person name="Yang J."/>
            <person name="Young S."/>
            <person name="Zeng Q."/>
            <person name="Zheng X."/>
            <person name="Stephens R."/>
            <person name="Nusbaum C."/>
            <person name="Birren B.W."/>
            <person name="Azadi P."/>
            <person name="Lempicki R.A."/>
            <person name="Cuomo C.A."/>
            <person name="Kovacs J.A."/>
        </authorList>
    </citation>
    <scope>NUCLEOTIDE SEQUENCE [LARGE SCALE GENOMIC DNA]</scope>
    <source>
        <strain evidence="3">B123</strain>
    </source>
</reference>
<dbReference type="OrthoDB" id="2215036at2759"/>
<dbReference type="InterPro" id="IPR045065">
    <property type="entry name" value="XPO1/5"/>
</dbReference>
<dbReference type="Pfam" id="PF19273">
    <property type="entry name" value="Exportin-5"/>
    <property type="match status" value="1"/>
</dbReference>
<dbReference type="PANTHER" id="PTHR11223">
    <property type="entry name" value="EXPORTIN 1/5"/>
    <property type="match status" value="1"/>
</dbReference>
<dbReference type="InterPro" id="IPR045478">
    <property type="entry name" value="Exportin-5_C"/>
</dbReference>
<dbReference type="GO" id="GO:0005049">
    <property type="term" value="F:nuclear export signal receptor activity"/>
    <property type="evidence" value="ECO:0007669"/>
    <property type="project" value="InterPro"/>
</dbReference>
<dbReference type="OMA" id="IAKRSWG"/>
<dbReference type="Gene3D" id="1.25.10.10">
    <property type="entry name" value="Leucine-rich Repeat Variant"/>
    <property type="match status" value="1"/>
</dbReference>
<name>M7NX60_PNEMU</name>
<dbReference type="EMBL" id="AFWA02000005">
    <property type="protein sequence ID" value="EMR11746.1"/>
    <property type="molecule type" value="Genomic_DNA"/>
</dbReference>
<dbReference type="STRING" id="1069680.M7NX60"/>
<dbReference type="PANTHER" id="PTHR11223:SF3">
    <property type="entry name" value="EXPORTIN-5"/>
    <property type="match status" value="1"/>
</dbReference>
<dbReference type="GO" id="GO:0005634">
    <property type="term" value="C:nucleus"/>
    <property type="evidence" value="ECO:0007669"/>
    <property type="project" value="TreeGrafter"/>
</dbReference>
<dbReference type="GO" id="GO:0006611">
    <property type="term" value="P:protein export from nucleus"/>
    <property type="evidence" value="ECO:0007669"/>
    <property type="project" value="InterPro"/>
</dbReference>
<evidence type="ECO:0000259" key="1">
    <source>
        <dbReference type="Pfam" id="PF19273"/>
    </source>
</evidence>
<evidence type="ECO:0000313" key="3">
    <source>
        <dbReference type="Proteomes" id="UP000011958"/>
    </source>
</evidence>
<dbReference type="GO" id="GO:0003723">
    <property type="term" value="F:RNA binding"/>
    <property type="evidence" value="ECO:0007669"/>
    <property type="project" value="TreeGrafter"/>
</dbReference>
<dbReference type="GO" id="GO:0006405">
    <property type="term" value="P:RNA export from nucleus"/>
    <property type="evidence" value="ECO:0007669"/>
    <property type="project" value="TreeGrafter"/>
</dbReference>
<evidence type="ECO:0000313" key="2">
    <source>
        <dbReference type="EMBL" id="EMR11746.1"/>
    </source>
</evidence>
<dbReference type="GO" id="GO:0005737">
    <property type="term" value="C:cytoplasm"/>
    <property type="evidence" value="ECO:0007669"/>
    <property type="project" value="TreeGrafter"/>
</dbReference>
<comment type="caution">
    <text evidence="2">The sequence shown here is derived from an EMBL/GenBank/DDBJ whole genome shotgun (WGS) entry which is preliminary data.</text>
</comment>
<protein>
    <recommendedName>
        <fullName evidence="1">Exportin-5 C-terminal domain-containing protein</fullName>
    </recommendedName>
</protein>
<dbReference type="GO" id="GO:0042565">
    <property type="term" value="C:RNA nuclear export complex"/>
    <property type="evidence" value="ECO:0007669"/>
    <property type="project" value="TreeGrafter"/>
</dbReference>
<dbReference type="eggNOG" id="KOG2020">
    <property type="taxonomic scope" value="Eukaryota"/>
</dbReference>